<reference evidence="1" key="1">
    <citation type="submission" date="2013-11" db="EMBL/GenBank/DDBJ databases">
        <title>Microbial diversity, functional groups and degradation webs in Northern and Southern Mediterranean and Red Sea marine crude oil polluted sites.</title>
        <authorList>
            <person name="Daffonchio D."/>
            <person name="Mapelli F."/>
            <person name="Ferrer M."/>
            <person name="Richter M."/>
            <person name="Cherif A."/>
            <person name="Malkawi H.I."/>
            <person name="Yakimov M.M."/>
            <person name="Abdel-Fattah Y.R."/>
            <person name="Blaghen M."/>
            <person name="Golyshin P.N."/>
            <person name="Kalogerakis N."/>
            <person name="Boon N."/>
            <person name="Magagnini M."/>
            <person name="Fava F."/>
        </authorList>
    </citation>
    <scope>NUCLEOTIDE SEQUENCE</scope>
</reference>
<comment type="caution">
    <text evidence="1">The sequence shown here is derived from an EMBL/GenBank/DDBJ whole genome shotgun (WGS) entry which is preliminary data.</text>
</comment>
<proteinExistence type="predicted"/>
<accession>A0A1B6NWG3</accession>
<dbReference type="EMBL" id="AYSL01000374">
    <property type="protein sequence ID" value="KTF07723.1"/>
    <property type="molecule type" value="Genomic_DNA"/>
</dbReference>
<dbReference type="AlphaFoldDB" id="A0A1B6NWG3"/>
<protein>
    <submittedName>
        <fullName evidence="1">Uncharacterized protein</fullName>
    </submittedName>
</protein>
<gene>
    <name evidence="1" type="ORF">MGSAQ_000779</name>
</gene>
<name>A0A1B6NWG3_9ZZZZ</name>
<organism evidence="1">
    <name type="scientific">marine sediment metagenome</name>
    <dbReference type="NCBI Taxonomy" id="412755"/>
    <lineage>
        <taxon>unclassified sequences</taxon>
        <taxon>metagenomes</taxon>
        <taxon>ecological metagenomes</taxon>
    </lineage>
</organism>
<evidence type="ECO:0000313" key="1">
    <source>
        <dbReference type="EMBL" id="KTF07723.1"/>
    </source>
</evidence>
<sequence length="76" mass="8671">MGAVERCHGTDIYHNAISAGYRHGRGPNINLFCNAMVRILWCCALALQNSKRLGRVCLWQRYRSSASIYFSDHLNI</sequence>